<sequence>MPILYVHGVNTRSRDHFLAMEGFLRRYVAPAIASDPEKVLIDDAFWGDCGVQFAWDGASRPRSRLLGQGAGDARVSDLQGALTAAAFGETLGRLPEPAAPSGASGGLLAGGGSGQPGTPTLRLHRLTPAELSDLLASIISETTAPGAEQTRLILAADAVAEEAATATALAGAATPADELECLLERVRDRAGAPAPGALVGMGADGVWSRIGDRLRETTDRALGLPAYAVSVAASELRRPLNDLVSQFAGDVFVYLRERGQAGSPGPIPTRLLDKLIVAADNKKARGGEPLVVLTHSMGGQLVYDAVTHFLPRTPEFSGIRVDFWCATASQVGFFEEAKLFLASDKAIRAPARVPFPAAHLGVWWNVWDHNDVISFTAQGIIDGVRDEPYDTGLSLASAHGGYLSRPSFFRRLAQRLADAKAAGWVTP</sequence>
<evidence type="ECO:0000313" key="2">
    <source>
        <dbReference type="EMBL" id="TCT24231.1"/>
    </source>
</evidence>
<dbReference type="EMBL" id="SMAO01000001">
    <property type="protein sequence ID" value="TCT24231.1"/>
    <property type="molecule type" value="Genomic_DNA"/>
</dbReference>
<dbReference type="RefSeq" id="WP_132975460.1">
    <property type="nucleotide sequence ID" value="NZ_SMAO01000001.1"/>
</dbReference>
<comment type="caution">
    <text evidence="2">The sequence shown here is derived from an EMBL/GenBank/DDBJ whole genome shotgun (WGS) entry which is preliminary data.</text>
</comment>
<protein>
    <submittedName>
        <fullName evidence="2">Uncharacterized protein</fullName>
    </submittedName>
</protein>
<evidence type="ECO:0000256" key="1">
    <source>
        <dbReference type="SAM" id="MobiDB-lite"/>
    </source>
</evidence>
<feature type="region of interest" description="Disordered" evidence="1">
    <location>
        <begin position="93"/>
        <end position="120"/>
    </location>
</feature>
<name>A0A4R3N751_9GAMM</name>
<dbReference type="OrthoDB" id="70513at2"/>
<gene>
    <name evidence="2" type="ORF">EDC35_101552</name>
</gene>
<evidence type="ECO:0000313" key="3">
    <source>
        <dbReference type="Proteomes" id="UP000295717"/>
    </source>
</evidence>
<organism evidence="2 3">
    <name type="scientific">Thiobaca trueperi</name>
    <dbReference type="NCBI Taxonomy" id="127458"/>
    <lineage>
        <taxon>Bacteria</taxon>
        <taxon>Pseudomonadati</taxon>
        <taxon>Pseudomonadota</taxon>
        <taxon>Gammaproteobacteria</taxon>
        <taxon>Chromatiales</taxon>
        <taxon>Chromatiaceae</taxon>
        <taxon>Thiobaca</taxon>
    </lineage>
</organism>
<keyword evidence="3" id="KW-1185">Reference proteome</keyword>
<dbReference type="Proteomes" id="UP000295717">
    <property type="component" value="Unassembled WGS sequence"/>
</dbReference>
<proteinExistence type="predicted"/>
<dbReference type="AlphaFoldDB" id="A0A4R3N751"/>
<reference evidence="2 3" key="1">
    <citation type="submission" date="2019-03" db="EMBL/GenBank/DDBJ databases">
        <title>Genomic Encyclopedia of Type Strains, Phase IV (KMG-IV): sequencing the most valuable type-strain genomes for metagenomic binning, comparative biology and taxonomic classification.</title>
        <authorList>
            <person name="Goeker M."/>
        </authorList>
    </citation>
    <scope>NUCLEOTIDE SEQUENCE [LARGE SCALE GENOMIC DNA]</scope>
    <source>
        <strain evidence="2 3">DSM 13587</strain>
    </source>
</reference>
<feature type="compositionally biased region" description="Gly residues" evidence="1">
    <location>
        <begin position="103"/>
        <end position="115"/>
    </location>
</feature>
<accession>A0A4R3N751</accession>